<keyword evidence="2" id="KW-0560">Oxidoreductase</keyword>
<proteinExistence type="predicted"/>
<dbReference type="GO" id="GO:0016491">
    <property type="term" value="F:oxidoreductase activity"/>
    <property type="evidence" value="ECO:0007669"/>
    <property type="project" value="UniProtKB-KW"/>
</dbReference>
<dbReference type="STRING" id="1121302.SAMN02745163_02321"/>
<organism evidence="5 6">
    <name type="scientific">Clostridium cavendishii DSM 21758</name>
    <dbReference type="NCBI Taxonomy" id="1121302"/>
    <lineage>
        <taxon>Bacteria</taxon>
        <taxon>Bacillati</taxon>
        <taxon>Bacillota</taxon>
        <taxon>Clostridia</taxon>
        <taxon>Eubacteriales</taxon>
        <taxon>Clostridiaceae</taxon>
        <taxon>Clostridium</taxon>
    </lineage>
</organism>
<dbReference type="Proteomes" id="UP000184310">
    <property type="component" value="Unassembled WGS sequence"/>
</dbReference>
<evidence type="ECO:0000256" key="3">
    <source>
        <dbReference type="ARBA" id="ARBA00023008"/>
    </source>
</evidence>
<dbReference type="InterPro" id="IPR011706">
    <property type="entry name" value="Cu-oxidase_C"/>
</dbReference>
<dbReference type="EMBL" id="FQZB01000009">
    <property type="protein sequence ID" value="SHJ63457.1"/>
    <property type="molecule type" value="Genomic_DNA"/>
</dbReference>
<dbReference type="InterPro" id="IPR008972">
    <property type="entry name" value="Cupredoxin"/>
</dbReference>
<dbReference type="AlphaFoldDB" id="A0A1M6KWW8"/>
<evidence type="ECO:0000259" key="4">
    <source>
        <dbReference type="Pfam" id="PF07731"/>
    </source>
</evidence>
<reference evidence="5 6" key="1">
    <citation type="submission" date="2016-11" db="EMBL/GenBank/DDBJ databases">
        <authorList>
            <person name="Jaros S."/>
            <person name="Januszkiewicz K."/>
            <person name="Wedrychowicz H."/>
        </authorList>
    </citation>
    <scope>NUCLEOTIDE SEQUENCE [LARGE SCALE GENOMIC DNA]</scope>
    <source>
        <strain evidence="5 6">DSM 21758</strain>
    </source>
</reference>
<sequence length="481" mass="54971">MSNRHYVLLATDGLIELPLDGELCTQNRKEVYIFGFTGGLLEVDGIKVKENEYLDYKNSDNWSAILNKKGTATIPSPLVWGEVGDNIYITLINIGMKYLPDFRDFHTIHMHGAHVATQLDGFPESSFGVPMWEETDPLTAPPNITYFFHPENPGTLMYHCHVEASEHVQMGMYGALVIYPSMESLAENGITKCESCGYWKLNDEYLYHIPKTATNRNFAYNNIHSYFDKEYVMLLSDIDSVWHESVRAGIPFNAVNFKPDFWLVNGRAFPDTLLPHPLTPSYYSNKNLTQIDYNSYVHVKTNEKFLLRMINMGYQVVPWHIHGWHFTVVGKDSHLSPFLKLAENCEHFDHEATEMGFTNTIGSGETYDLILSADDKRAVYRNYIVNGQDGFPSLCKQLREIQKIDPNSIFNIPEEPVNCANPKTINDIEICDQPCGDPNDNFFPQFYPMHNHDDYKVTNNGVYPGGQLTMIQTDAPDKIMQ</sequence>
<dbReference type="GO" id="GO:0005507">
    <property type="term" value="F:copper ion binding"/>
    <property type="evidence" value="ECO:0007669"/>
    <property type="project" value="InterPro"/>
</dbReference>
<keyword evidence="6" id="KW-1185">Reference proteome</keyword>
<dbReference type="PANTHER" id="PTHR11709:SF394">
    <property type="entry name" value="FI03373P-RELATED"/>
    <property type="match status" value="1"/>
</dbReference>
<name>A0A1M6KWW8_9CLOT</name>
<dbReference type="Pfam" id="PF07731">
    <property type="entry name" value="Cu-oxidase_2"/>
    <property type="match status" value="1"/>
</dbReference>
<protein>
    <submittedName>
        <fullName evidence="5">Multicopper oxidase</fullName>
    </submittedName>
</protein>
<evidence type="ECO:0000256" key="2">
    <source>
        <dbReference type="ARBA" id="ARBA00023002"/>
    </source>
</evidence>
<dbReference type="PANTHER" id="PTHR11709">
    <property type="entry name" value="MULTI-COPPER OXIDASE"/>
    <property type="match status" value="1"/>
</dbReference>
<keyword evidence="1" id="KW-0479">Metal-binding</keyword>
<dbReference type="SUPFAM" id="SSF49503">
    <property type="entry name" value="Cupredoxins"/>
    <property type="match status" value="2"/>
</dbReference>
<evidence type="ECO:0000313" key="5">
    <source>
        <dbReference type="EMBL" id="SHJ63457.1"/>
    </source>
</evidence>
<evidence type="ECO:0000313" key="6">
    <source>
        <dbReference type="Proteomes" id="UP000184310"/>
    </source>
</evidence>
<gene>
    <name evidence="5" type="ORF">SAMN02745163_02321</name>
</gene>
<dbReference type="Gene3D" id="2.60.40.420">
    <property type="entry name" value="Cupredoxins - blue copper proteins"/>
    <property type="match status" value="2"/>
</dbReference>
<evidence type="ECO:0000256" key="1">
    <source>
        <dbReference type="ARBA" id="ARBA00022723"/>
    </source>
</evidence>
<dbReference type="InterPro" id="IPR045087">
    <property type="entry name" value="Cu-oxidase_fam"/>
</dbReference>
<accession>A0A1M6KWW8</accession>
<keyword evidence="3" id="KW-0186">Copper</keyword>
<dbReference type="RefSeq" id="WP_072987492.1">
    <property type="nucleotide sequence ID" value="NZ_FQZB01000009.1"/>
</dbReference>
<dbReference type="OrthoDB" id="9757546at2"/>
<feature type="domain" description="Plastocyanin-like" evidence="4">
    <location>
        <begin position="53"/>
        <end position="180"/>
    </location>
</feature>